<evidence type="ECO:0000256" key="1">
    <source>
        <dbReference type="ARBA" id="ARBA00006930"/>
    </source>
</evidence>
<sequence length="678" mass="77888">MKLVLKVLEMKNFKGIKEKKILFERTETKLYGANATGKTTVADAFMWLLFDKDSQDRKDFEIKPLAENNEPIHFLNTEVSAEFEFDGKTFSLSKVYKEKWVKKRGQAEQEFSGHETTYYIDGVPCKKSEYQKYVDEIIKEKTFKLLTNPLTFEAMKWQDKRKILFEVCGTINDVSVPGYDRLQQHLSGKDVEEFKKSLAATKKKLKKDIEDIPPRIDELRRGIDESLDKEGALLKIAKKEQAIQDFEQQLEASEKAFEAVRDKQKLILSLERTREEIVGEHNRQVYGEHGKLKDQLDTLKRDINNKQSEQDRIAKKLETLKQDEIIINSKIKDERNEWIRIDKETFEEHKSICPTCGQNLPIDQLEELKNKHIKEKEARKQQVVRIADQLKEDLARGQKEQEDLSKDFEILAKELVSIQRNVQGLEEKLGQPIDTTPCDTAEIDAQIDELKQALASFNQLDTSKIKEEIKIAQKDIALYNLTITKADNQEKTLERIKELEEQLKELQVSLADVEQQEILVEDFTKAKVDMLEENINSKFTTVKFKLFEEQINGGLVECCESLINGVPFSNANNAAKVQAGIEIIKVLSEHYGMNAPIFIDNRESISTIPSTNSQVINLIVEELATELTDSLDITKISLNELNALKSSEAKLDALEACGVDNWEGYDIAMENLKEEVSN</sequence>
<feature type="coiled-coil region" evidence="4">
    <location>
        <begin position="362"/>
        <end position="428"/>
    </location>
</feature>
<dbReference type="AlphaFoldDB" id="A0A926EJE4"/>
<dbReference type="GO" id="GO:0006302">
    <property type="term" value="P:double-strand break repair"/>
    <property type="evidence" value="ECO:0007669"/>
    <property type="project" value="InterPro"/>
</dbReference>
<feature type="coiled-coil region" evidence="4">
    <location>
        <begin position="486"/>
        <end position="516"/>
    </location>
</feature>
<gene>
    <name evidence="5" type="ORF">H8718_17830</name>
</gene>
<dbReference type="EMBL" id="JACRSY010000047">
    <property type="protein sequence ID" value="MBC8581353.1"/>
    <property type="molecule type" value="Genomic_DNA"/>
</dbReference>
<dbReference type="InterPro" id="IPR027417">
    <property type="entry name" value="P-loop_NTPase"/>
</dbReference>
<protein>
    <recommendedName>
        <fullName evidence="3">Nuclease SbcCD subunit C</fullName>
    </recommendedName>
</protein>
<dbReference type="Gene3D" id="3.40.50.300">
    <property type="entry name" value="P-loop containing nucleotide triphosphate hydrolases"/>
    <property type="match status" value="1"/>
</dbReference>
<evidence type="ECO:0000256" key="4">
    <source>
        <dbReference type="SAM" id="Coils"/>
    </source>
</evidence>
<keyword evidence="6" id="KW-1185">Reference proteome</keyword>
<reference evidence="5" key="1">
    <citation type="submission" date="2020-08" db="EMBL/GenBank/DDBJ databases">
        <title>Genome public.</title>
        <authorList>
            <person name="Liu C."/>
            <person name="Sun Q."/>
        </authorList>
    </citation>
    <scope>NUCLEOTIDE SEQUENCE</scope>
    <source>
        <strain evidence="5">NSJ-12</strain>
    </source>
</reference>
<dbReference type="InterPro" id="IPR058007">
    <property type="entry name" value="Gp5.9"/>
</dbReference>
<evidence type="ECO:0000313" key="6">
    <source>
        <dbReference type="Proteomes" id="UP000655830"/>
    </source>
</evidence>
<comment type="subunit">
    <text evidence="2">Heterodimer of SbcC and SbcD.</text>
</comment>
<dbReference type="SUPFAM" id="SSF52540">
    <property type="entry name" value="P-loop containing nucleoside triphosphate hydrolases"/>
    <property type="match status" value="1"/>
</dbReference>
<name>A0A926EJE4_9FIRM</name>
<keyword evidence="4" id="KW-0175">Coiled coil</keyword>
<organism evidence="5 6">
    <name type="scientific">Zhenhengia yiwuensis</name>
    <dbReference type="NCBI Taxonomy" id="2763666"/>
    <lineage>
        <taxon>Bacteria</taxon>
        <taxon>Bacillati</taxon>
        <taxon>Bacillota</taxon>
        <taxon>Clostridia</taxon>
        <taxon>Lachnospirales</taxon>
        <taxon>Lachnospiraceae</taxon>
        <taxon>Zhenhengia</taxon>
    </lineage>
</organism>
<dbReference type="PANTHER" id="PTHR32114:SF2">
    <property type="entry name" value="ABC TRANSPORTER ABCH.3"/>
    <property type="match status" value="1"/>
</dbReference>
<proteinExistence type="inferred from homology"/>
<comment type="caution">
    <text evidence="5">The sequence shown here is derived from an EMBL/GenBank/DDBJ whole genome shotgun (WGS) entry which is preliminary data.</text>
</comment>
<dbReference type="GO" id="GO:0016887">
    <property type="term" value="F:ATP hydrolysis activity"/>
    <property type="evidence" value="ECO:0007669"/>
    <property type="project" value="InterPro"/>
</dbReference>
<dbReference type="PANTHER" id="PTHR32114">
    <property type="entry name" value="ABC TRANSPORTER ABCH.3"/>
    <property type="match status" value="1"/>
</dbReference>
<dbReference type="Pfam" id="PF25708">
    <property type="entry name" value="Phage_T7_Gp5_9"/>
    <property type="match status" value="1"/>
</dbReference>
<evidence type="ECO:0000256" key="3">
    <source>
        <dbReference type="ARBA" id="ARBA00013368"/>
    </source>
</evidence>
<feature type="coiled-coil region" evidence="4">
    <location>
        <begin position="289"/>
        <end position="323"/>
    </location>
</feature>
<dbReference type="Proteomes" id="UP000655830">
    <property type="component" value="Unassembled WGS sequence"/>
</dbReference>
<evidence type="ECO:0000256" key="2">
    <source>
        <dbReference type="ARBA" id="ARBA00011322"/>
    </source>
</evidence>
<accession>A0A926EJE4</accession>
<comment type="similarity">
    <text evidence="1">Belongs to the SMC family. SbcC subfamily.</text>
</comment>
<dbReference type="RefSeq" id="WP_249334237.1">
    <property type="nucleotide sequence ID" value="NZ_JACRSY010000047.1"/>
</dbReference>
<evidence type="ECO:0000313" key="5">
    <source>
        <dbReference type="EMBL" id="MBC8581353.1"/>
    </source>
</evidence>
<feature type="coiled-coil region" evidence="4">
    <location>
        <begin position="229"/>
        <end position="263"/>
    </location>
</feature>